<dbReference type="Gene3D" id="3.30.470.160">
    <property type="entry name" value="Inositol polyphosphate kinase"/>
    <property type="match status" value="1"/>
</dbReference>
<dbReference type="InterPro" id="IPR038286">
    <property type="entry name" value="IPK_sf"/>
</dbReference>
<dbReference type="GO" id="GO:0016301">
    <property type="term" value="F:kinase activity"/>
    <property type="evidence" value="ECO:0007669"/>
    <property type="project" value="UniProtKB-KW"/>
</dbReference>
<accession>A0A7S3J858</accession>
<dbReference type="EC" id="2.7.-.-" evidence="4"/>
<sequence>MENLFADMETYSWIDLKLGTSTGPKHKFLKNPERYAVMSKATTYGEYGFVLFEYHIKNNLTKEKVLDGGKDWLVNNKRDYSKSLTFEQTVKYIKMFFVKYTEDSEHINLDAVKYSLAEVMKMIDFFENYNTLEYRCTSIFIILDHSQEKYVVKLIDISYYNPLDEGLERDENVLLGLRNIRKILQSIIDENSE</sequence>
<dbReference type="PANTHER" id="PTHR12400:SF21">
    <property type="entry name" value="KINASE"/>
    <property type="match status" value="1"/>
</dbReference>
<gene>
    <name evidence="5" type="ORF">EHAR0213_LOCUS5979</name>
</gene>
<dbReference type="EMBL" id="HBII01014116">
    <property type="protein sequence ID" value="CAE0347069.1"/>
    <property type="molecule type" value="Transcribed_RNA"/>
</dbReference>
<evidence type="ECO:0000256" key="2">
    <source>
        <dbReference type="ARBA" id="ARBA00022679"/>
    </source>
</evidence>
<dbReference type="AlphaFoldDB" id="A0A7S3J858"/>
<evidence type="ECO:0000256" key="3">
    <source>
        <dbReference type="ARBA" id="ARBA00022777"/>
    </source>
</evidence>
<dbReference type="Pfam" id="PF03770">
    <property type="entry name" value="IPK"/>
    <property type="match status" value="1"/>
</dbReference>
<proteinExistence type="inferred from homology"/>
<dbReference type="GO" id="GO:0005634">
    <property type="term" value="C:nucleus"/>
    <property type="evidence" value="ECO:0007669"/>
    <property type="project" value="TreeGrafter"/>
</dbReference>
<keyword evidence="2 4" id="KW-0808">Transferase</keyword>
<dbReference type="InterPro" id="IPR005522">
    <property type="entry name" value="IPK"/>
</dbReference>
<protein>
    <recommendedName>
        <fullName evidence="4">Kinase</fullName>
        <ecNumber evidence="4">2.7.-.-</ecNumber>
    </recommendedName>
</protein>
<dbReference type="GO" id="GO:0005737">
    <property type="term" value="C:cytoplasm"/>
    <property type="evidence" value="ECO:0007669"/>
    <property type="project" value="TreeGrafter"/>
</dbReference>
<comment type="similarity">
    <text evidence="1 4">Belongs to the inositol phosphokinase (IPK) family.</text>
</comment>
<dbReference type="PANTHER" id="PTHR12400">
    <property type="entry name" value="INOSITOL POLYPHOSPHATE KINASE"/>
    <property type="match status" value="1"/>
</dbReference>
<dbReference type="GO" id="GO:0032958">
    <property type="term" value="P:inositol phosphate biosynthetic process"/>
    <property type="evidence" value="ECO:0007669"/>
    <property type="project" value="InterPro"/>
</dbReference>
<dbReference type="SUPFAM" id="SSF56104">
    <property type="entry name" value="SAICAR synthase-like"/>
    <property type="match status" value="1"/>
</dbReference>
<keyword evidence="3 4" id="KW-0418">Kinase</keyword>
<evidence type="ECO:0000256" key="1">
    <source>
        <dbReference type="ARBA" id="ARBA00007374"/>
    </source>
</evidence>
<evidence type="ECO:0000313" key="5">
    <source>
        <dbReference type="EMBL" id="CAE0347069.1"/>
    </source>
</evidence>
<reference evidence="5" key="1">
    <citation type="submission" date="2021-01" db="EMBL/GenBank/DDBJ databases">
        <authorList>
            <person name="Corre E."/>
            <person name="Pelletier E."/>
            <person name="Niang G."/>
            <person name="Scheremetjew M."/>
            <person name="Finn R."/>
            <person name="Kale V."/>
            <person name="Holt S."/>
            <person name="Cochrane G."/>
            <person name="Meng A."/>
            <person name="Brown T."/>
            <person name="Cohen L."/>
        </authorList>
    </citation>
    <scope>NUCLEOTIDE SEQUENCE</scope>
    <source>
        <strain evidence="5">FSP1.4</strain>
    </source>
</reference>
<name>A0A7S3J858_9SPIT</name>
<evidence type="ECO:0000256" key="4">
    <source>
        <dbReference type="RuleBase" id="RU363090"/>
    </source>
</evidence>
<organism evidence="5">
    <name type="scientific">Euplotes harpa</name>
    <dbReference type="NCBI Taxonomy" id="151035"/>
    <lineage>
        <taxon>Eukaryota</taxon>
        <taxon>Sar</taxon>
        <taxon>Alveolata</taxon>
        <taxon>Ciliophora</taxon>
        <taxon>Intramacronucleata</taxon>
        <taxon>Spirotrichea</taxon>
        <taxon>Hypotrichia</taxon>
        <taxon>Euplotida</taxon>
        <taxon>Euplotidae</taxon>
        <taxon>Euplotes</taxon>
    </lineage>
</organism>